<evidence type="ECO:0000313" key="4">
    <source>
        <dbReference type="Proteomes" id="UP000019151"/>
    </source>
</evidence>
<dbReference type="eggNOG" id="COG2382">
    <property type="taxonomic scope" value="Bacteria"/>
</dbReference>
<dbReference type="EMBL" id="CP007130">
    <property type="protein sequence ID" value="AHG93638.1"/>
    <property type="molecule type" value="Genomic_DNA"/>
</dbReference>
<name>W0RVM9_9BACT</name>
<feature type="compositionally biased region" description="Low complexity" evidence="1">
    <location>
        <begin position="234"/>
        <end position="272"/>
    </location>
</feature>
<dbReference type="AlphaFoldDB" id="W0RVM9"/>
<keyword evidence="4" id="KW-1185">Reference proteome</keyword>
<sequence length="283" mass="30321">MRGKLGRMRLLLALLLAPCLALAQPTRFEVSYTPAASAGPVTGRLVVIVAKAAEPEPRMLVSPSGPAIFGVDVAGLRPGQTVVVDGRASSYPTALDSLPPGDYYVQAVVNVYEKATRADGKTVWVHLNDGTQEFFTIAPGNLYGDVQRVRIGAGAVRVALDKVVPPVARPTDTEWVKHARIRSEKLTTFWGRPIYVNATVLLPSGWAEHPERSYPAVYTLGHSVPFGFSTDSARARATSGRSTRSPAWRRGSTSTAPGAATTFRASSPSASSSRHRTSPTRTR</sequence>
<feature type="region of interest" description="Disordered" evidence="1">
    <location>
        <begin position="234"/>
        <end position="283"/>
    </location>
</feature>
<evidence type="ECO:0000256" key="2">
    <source>
        <dbReference type="SAM" id="SignalP"/>
    </source>
</evidence>
<dbReference type="Proteomes" id="UP000019151">
    <property type="component" value="Plasmid 2"/>
</dbReference>
<gene>
    <name evidence="3" type="ORF">J421_6103</name>
</gene>
<feature type="compositionally biased region" description="Basic residues" evidence="1">
    <location>
        <begin position="273"/>
        <end position="283"/>
    </location>
</feature>
<evidence type="ECO:0000256" key="1">
    <source>
        <dbReference type="SAM" id="MobiDB-lite"/>
    </source>
</evidence>
<dbReference type="InParanoid" id="W0RVM9"/>
<proteinExistence type="predicted"/>
<protein>
    <submittedName>
        <fullName evidence="3">Uncharacterized protein</fullName>
    </submittedName>
</protein>
<keyword evidence="2" id="KW-0732">Signal</keyword>
<dbReference type="KEGG" id="gba:J421_6103"/>
<dbReference type="HOGENOM" id="CLU_982663_0_0_0"/>
<reference evidence="3 4" key="1">
    <citation type="journal article" date="2014" name="Genome Announc.">
        <title>Genome Sequence and Methylome of Soil Bacterium Gemmatirosa kalamazoonensis KBS708T, a Member of the Rarely Cultivated Gemmatimonadetes Phylum.</title>
        <authorList>
            <person name="Debruyn J.M."/>
            <person name="Radosevich M."/>
            <person name="Wommack K.E."/>
            <person name="Polson S.W."/>
            <person name="Hauser L.J."/>
            <person name="Fawaz M.N."/>
            <person name="Korlach J."/>
            <person name="Tsai Y.C."/>
        </authorList>
    </citation>
    <scope>NUCLEOTIDE SEQUENCE [LARGE SCALE GENOMIC DNA]</scope>
    <source>
        <strain evidence="3 4">KBS708</strain>
        <plasmid evidence="4">Plasmid 2</plasmid>
    </source>
</reference>
<evidence type="ECO:0000313" key="3">
    <source>
        <dbReference type="EMBL" id="AHG93638.1"/>
    </source>
</evidence>
<keyword evidence="3" id="KW-0614">Plasmid</keyword>
<geneLocation type="plasmid" evidence="3 4">
    <name>2</name>
</geneLocation>
<feature type="signal peptide" evidence="2">
    <location>
        <begin position="1"/>
        <end position="23"/>
    </location>
</feature>
<organism evidence="3 4">
    <name type="scientific">Gemmatirosa kalamazoonensis</name>
    <dbReference type="NCBI Taxonomy" id="861299"/>
    <lineage>
        <taxon>Bacteria</taxon>
        <taxon>Pseudomonadati</taxon>
        <taxon>Gemmatimonadota</taxon>
        <taxon>Gemmatimonadia</taxon>
        <taxon>Gemmatimonadales</taxon>
        <taxon>Gemmatimonadaceae</taxon>
        <taxon>Gemmatirosa</taxon>
    </lineage>
</organism>
<accession>W0RVM9</accession>
<feature type="chain" id="PRO_5004794874" evidence="2">
    <location>
        <begin position="24"/>
        <end position="283"/>
    </location>
</feature>